<reference evidence="1 2" key="1">
    <citation type="journal article" date="2020" name="Mol. Biol. Evol.">
        <title>Distinct Expression and Methylation Patterns for Genes with Different Fates following a Single Whole-Genome Duplication in Flowering Plants.</title>
        <authorList>
            <person name="Shi T."/>
            <person name="Rahmani R.S."/>
            <person name="Gugger P.F."/>
            <person name="Wang M."/>
            <person name="Li H."/>
            <person name="Zhang Y."/>
            <person name="Li Z."/>
            <person name="Wang Q."/>
            <person name="Van de Peer Y."/>
            <person name="Marchal K."/>
            <person name="Chen J."/>
        </authorList>
    </citation>
    <scope>NUCLEOTIDE SEQUENCE [LARGE SCALE GENOMIC DNA]</scope>
    <source>
        <tissue evidence="1">Leaf</tissue>
    </source>
</reference>
<dbReference type="PANTHER" id="PTHR31718:SF30">
    <property type="entry name" value="EMBRYO-SPECIFIC PROTEIN ATS3A-LIKE"/>
    <property type="match status" value="1"/>
</dbReference>
<dbReference type="AlphaFoldDB" id="A0A822Y158"/>
<evidence type="ECO:0000313" key="1">
    <source>
        <dbReference type="EMBL" id="DAD26002.1"/>
    </source>
</evidence>
<gene>
    <name evidence="1" type="ORF">HUJ06_027470</name>
</gene>
<evidence type="ECO:0000313" key="2">
    <source>
        <dbReference type="Proteomes" id="UP000607653"/>
    </source>
</evidence>
<dbReference type="Pfam" id="PF06232">
    <property type="entry name" value="ATS3"/>
    <property type="match status" value="1"/>
</dbReference>
<dbReference type="PANTHER" id="PTHR31718">
    <property type="entry name" value="PLAT DOMAIN-CONTAINING PROTEIN"/>
    <property type="match status" value="1"/>
</dbReference>
<protein>
    <recommendedName>
        <fullName evidence="3">Embryo-specific protein ATS3A-like</fullName>
    </recommendedName>
</protein>
<name>A0A822Y158_NELNU</name>
<accession>A0A822Y158</accession>
<keyword evidence="2" id="KW-1185">Reference proteome</keyword>
<evidence type="ECO:0008006" key="3">
    <source>
        <dbReference type="Google" id="ProtNLM"/>
    </source>
</evidence>
<sequence length="205" mass="23027">MLNSRDLTKMKKGRAASFAFCLFVALEMSGFSISSAEEALPPKLKQENCNYTVAIETTCAKGAETSNVVSLRFGDIQSNDVLVRHLNSKHVRRVDPLYPAVLDEVPRKPFEACTVDEFRVTGPCVQSPICYLYLKSVGGDSWRPGLAQVRVSSATPSHLSSDYFYFRRYLPKHVWHGFDTCDKEVTPFGIKYHRKVFGVGDKKHA</sequence>
<comment type="caution">
    <text evidence="1">The sequence shown here is derived from an EMBL/GenBank/DDBJ whole genome shotgun (WGS) entry which is preliminary data.</text>
</comment>
<dbReference type="EMBL" id="DUZY01000002">
    <property type="protein sequence ID" value="DAD26002.1"/>
    <property type="molecule type" value="Genomic_DNA"/>
</dbReference>
<organism evidence="1 2">
    <name type="scientific">Nelumbo nucifera</name>
    <name type="common">Sacred lotus</name>
    <dbReference type="NCBI Taxonomy" id="4432"/>
    <lineage>
        <taxon>Eukaryota</taxon>
        <taxon>Viridiplantae</taxon>
        <taxon>Streptophyta</taxon>
        <taxon>Embryophyta</taxon>
        <taxon>Tracheophyta</taxon>
        <taxon>Spermatophyta</taxon>
        <taxon>Magnoliopsida</taxon>
        <taxon>Proteales</taxon>
        <taxon>Nelumbonaceae</taxon>
        <taxon>Nelumbo</taxon>
    </lineage>
</organism>
<dbReference type="InterPro" id="IPR010417">
    <property type="entry name" value="Embryo-specific_ATS3"/>
</dbReference>
<dbReference type="InterPro" id="IPR036392">
    <property type="entry name" value="PLAT/LH2_dom_sf"/>
</dbReference>
<proteinExistence type="predicted"/>
<dbReference type="SUPFAM" id="SSF49723">
    <property type="entry name" value="Lipase/lipooxygenase domain (PLAT/LH2 domain)"/>
    <property type="match status" value="1"/>
</dbReference>
<dbReference type="Proteomes" id="UP000607653">
    <property type="component" value="Unassembled WGS sequence"/>
</dbReference>